<reference evidence="4 5" key="1">
    <citation type="submission" date="2020-04" db="EMBL/GenBank/DDBJ databases">
        <title>MicrobeNet Type strains.</title>
        <authorList>
            <person name="Nicholson A.C."/>
        </authorList>
    </citation>
    <scope>NUCLEOTIDE SEQUENCE [LARGE SCALE GENOMIC DNA]</scope>
    <source>
        <strain evidence="4 5">JCM 12354</strain>
    </source>
</reference>
<dbReference type="InterPro" id="IPR050109">
    <property type="entry name" value="HTH-type_TetR-like_transc_reg"/>
</dbReference>
<dbReference type="GO" id="GO:0003700">
    <property type="term" value="F:DNA-binding transcription factor activity"/>
    <property type="evidence" value="ECO:0007669"/>
    <property type="project" value="TreeGrafter"/>
</dbReference>
<dbReference type="PANTHER" id="PTHR30055:SF226">
    <property type="entry name" value="HTH-TYPE TRANSCRIPTIONAL REGULATOR PKSA"/>
    <property type="match status" value="1"/>
</dbReference>
<comment type="caution">
    <text evidence="4">The sequence shown here is derived from an EMBL/GenBank/DDBJ whole genome shotgun (WGS) entry which is preliminary data.</text>
</comment>
<dbReference type="SUPFAM" id="SSF46689">
    <property type="entry name" value="Homeodomain-like"/>
    <property type="match status" value="1"/>
</dbReference>
<protein>
    <submittedName>
        <fullName evidence="4">TetR/AcrR family transcriptional regulator</fullName>
    </submittedName>
</protein>
<gene>
    <name evidence="4" type="ORF">HGA08_17100</name>
</gene>
<dbReference type="Proteomes" id="UP000565711">
    <property type="component" value="Unassembled WGS sequence"/>
</dbReference>
<organism evidence="4 5">
    <name type="scientific">Nocardia vermiculata</name>
    <dbReference type="NCBI Taxonomy" id="257274"/>
    <lineage>
        <taxon>Bacteria</taxon>
        <taxon>Bacillati</taxon>
        <taxon>Actinomycetota</taxon>
        <taxon>Actinomycetes</taxon>
        <taxon>Mycobacteriales</taxon>
        <taxon>Nocardiaceae</taxon>
        <taxon>Nocardia</taxon>
    </lineage>
</organism>
<evidence type="ECO:0000259" key="3">
    <source>
        <dbReference type="PROSITE" id="PS50977"/>
    </source>
</evidence>
<dbReference type="PRINTS" id="PR00455">
    <property type="entry name" value="HTHTETR"/>
</dbReference>
<keyword evidence="5" id="KW-1185">Reference proteome</keyword>
<evidence type="ECO:0000313" key="4">
    <source>
        <dbReference type="EMBL" id="NKY51938.1"/>
    </source>
</evidence>
<evidence type="ECO:0000313" key="5">
    <source>
        <dbReference type="Proteomes" id="UP000565711"/>
    </source>
</evidence>
<keyword evidence="1 2" id="KW-0238">DNA-binding</keyword>
<dbReference type="PROSITE" id="PS50977">
    <property type="entry name" value="HTH_TETR_2"/>
    <property type="match status" value="1"/>
</dbReference>
<sequence length="213" mass="24629">MDNTASTETTELLPVREQQRLMTRRRILHAARTVFEERGYGEASIGDITKAAKINRSTLYLHFANKAEVFNEVYEAVRKQQSARYWSLLNVALEEGTESALRNWLDNALTWWEDHAKLLPAIHEAMAGDLEVAARWKDQIDQLAHELDGYLQTIPPEHRDERQLRIELLMVQLDQLCFRCIVQKVFILERATLLDVVTGLWGDALNLKKDRSS</sequence>
<name>A0A846Y3T9_9NOCA</name>
<feature type="domain" description="HTH tetR-type" evidence="3">
    <location>
        <begin position="21"/>
        <end position="81"/>
    </location>
</feature>
<dbReference type="AlphaFoldDB" id="A0A846Y3T9"/>
<proteinExistence type="predicted"/>
<dbReference type="Gene3D" id="1.10.357.10">
    <property type="entry name" value="Tetracycline Repressor, domain 2"/>
    <property type="match status" value="1"/>
</dbReference>
<accession>A0A846Y3T9</accession>
<dbReference type="PANTHER" id="PTHR30055">
    <property type="entry name" value="HTH-TYPE TRANSCRIPTIONAL REGULATOR RUTR"/>
    <property type="match status" value="1"/>
</dbReference>
<evidence type="ECO:0000256" key="2">
    <source>
        <dbReference type="PROSITE-ProRule" id="PRU00335"/>
    </source>
</evidence>
<dbReference type="EMBL" id="JAAXOP010000009">
    <property type="protein sequence ID" value="NKY51938.1"/>
    <property type="molecule type" value="Genomic_DNA"/>
</dbReference>
<dbReference type="InterPro" id="IPR009057">
    <property type="entry name" value="Homeodomain-like_sf"/>
</dbReference>
<dbReference type="InterPro" id="IPR001647">
    <property type="entry name" value="HTH_TetR"/>
</dbReference>
<evidence type="ECO:0000256" key="1">
    <source>
        <dbReference type="ARBA" id="ARBA00023125"/>
    </source>
</evidence>
<dbReference type="Pfam" id="PF00440">
    <property type="entry name" value="TetR_N"/>
    <property type="match status" value="1"/>
</dbReference>
<dbReference type="GO" id="GO:0000976">
    <property type="term" value="F:transcription cis-regulatory region binding"/>
    <property type="evidence" value="ECO:0007669"/>
    <property type="project" value="TreeGrafter"/>
</dbReference>
<feature type="DNA-binding region" description="H-T-H motif" evidence="2">
    <location>
        <begin position="44"/>
        <end position="63"/>
    </location>
</feature>
<dbReference type="RefSeq" id="WP_168436136.1">
    <property type="nucleotide sequence ID" value="NZ_JAAXOP010000009.1"/>
</dbReference>